<protein>
    <submittedName>
        <fullName evidence="3">Uncharacterized protein</fullName>
    </submittedName>
</protein>
<dbReference type="EMBL" id="JACHLY010000001">
    <property type="protein sequence ID" value="MBB5999291.1"/>
    <property type="molecule type" value="Genomic_DNA"/>
</dbReference>
<dbReference type="Proteomes" id="UP000578077">
    <property type="component" value="Unassembled WGS sequence"/>
</dbReference>
<evidence type="ECO:0000313" key="4">
    <source>
        <dbReference type="Proteomes" id="UP000578077"/>
    </source>
</evidence>
<keyword evidence="4" id="KW-1185">Reference proteome</keyword>
<sequence>MTMAPMRSPWTAAATAAAAGVAAAGLAAGGGYALRAATAGGVDPLPAPTASDPPAATPGEDGAGASAEAPAPLGNDAGLTYTRMDGASYLRVVDGQAVARITPTAAESDGDAVTVAFEGEYLADGGELVLEPGQFFHYPGGGAPQPDGIDRSTVFAAGDAPLATLAPGDAEQEFSATLEGAPDAGAISYFAETDQQEDPYYRLPVCYRVGGTFTAEREECEQVPRPDGSGS</sequence>
<dbReference type="AlphaFoldDB" id="A0A841EIQ4"/>
<evidence type="ECO:0000313" key="3">
    <source>
        <dbReference type="EMBL" id="MBB5999291.1"/>
    </source>
</evidence>
<keyword evidence="2" id="KW-0732">Signal</keyword>
<feature type="chain" id="PRO_5039036023" evidence="2">
    <location>
        <begin position="28"/>
        <end position="231"/>
    </location>
</feature>
<organism evidence="3 4">
    <name type="scientific">Streptomonospora salina</name>
    <dbReference type="NCBI Taxonomy" id="104205"/>
    <lineage>
        <taxon>Bacteria</taxon>
        <taxon>Bacillati</taxon>
        <taxon>Actinomycetota</taxon>
        <taxon>Actinomycetes</taxon>
        <taxon>Streptosporangiales</taxon>
        <taxon>Nocardiopsidaceae</taxon>
        <taxon>Streptomonospora</taxon>
    </lineage>
</organism>
<proteinExistence type="predicted"/>
<gene>
    <name evidence="3" type="ORF">HNR25_003042</name>
</gene>
<feature type="compositionally biased region" description="Low complexity" evidence="1">
    <location>
        <begin position="41"/>
        <end position="58"/>
    </location>
</feature>
<comment type="caution">
    <text evidence="3">The sequence shown here is derived from an EMBL/GenBank/DDBJ whole genome shotgun (WGS) entry which is preliminary data.</text>
</comment>
<feature type="signal peptide" evidence="2">
    <location>
        <begin position="1"/>
        <end position="27"/>
    </location>
</feature>
<reference evidence="3 4" key="1">
    <citation type="submission" date="2020-08" db="EMBL/GenBank/DDBJ databases">
        <title>Sequencing the genomes of 1000 actinobacteria strains.</title>
        <authorList>
            <person name="Klenk H.-P."/>
        </authorList>
    </citation>
    <scope>NUCLEOTIDE SEQUENCE [LARGE SCALE GENOMIC DNA]</scope>
    <source>
        <strain evidence="3 4">DSM 44593</strain>
    </source>
</reference>
<evidence type="ECO:0000256" key="1">
    <source>
        <dbReference type="SAM" id="MobiDB-lite"/>
    </source>
</evidence>
<accession>A0A841EIQ4</accession>
<evidence type="ECO:0000256" key="2">
    <source>
        <dbReference type="SAM" id="SignalP"/>
    </source>
</evidence>
<dbReference type="RefSeq" id="WP_184636030.1">
    <property type="nucleotide sequence ID" value="NZ_BAABKT010000026.1"/>
</dbReference>
<feature type="region of interest" description="Disordered" evidence="1">
    <location>
        <begin position="41"/>
        <end position="71"/>
    </location>
</feature>
<name>A0A841EIQ4_9ACTN</name>